<comment type="subcellular location">
    <subcellularLocation>
        <location evidence="1">Cell outer membrane</location>
    </subcellularLocation>
</comment>
<evidence type="ECO:0000256" key="4">
    <source>
        <dbReference type="ARBA" id="ARBA00023136"/>
    </source>
</evidence>
<comment type="caution">
    <text evidence="6">The sequence shown here is derived from an EMBL/GenBank/DDBJ whole genome shotgun (WGS) entry which is preliminary data.</text>
</comment>
<protein>
    <submittedName>
        <fullName evidence="6">MipA/OmpV family protein</fullName>
    </submittedName>
</protein>
<sequence>MKFPLKASLLFFTFLTARTYAETEEVKPSIGVNLSLDLQSYKGKEIESSILPTAFYDGQFFYAAGDQAGLNLYRDTNNLLRLYAYYDGTMYRPSGPLALLDQRKWSVLVGGSYMYTSDYGALKLSAAHDVLSRSHGAIANVSYIAAWETGLWSLYPEFGLQWNSLKYNQYYFAVNSLEAKRSGIASYSLGSSVYPYASLAVDYELNKHWSIYTTYRVNYLSENQYKSPMSKNHIEFESGFGVNYTF</sequence>
<dbReference type="GO" id="GO:0009279">
    <property type="term" value="C:cell outer membrane"/>
    <property type="evidence" value="ECO:0007669"/>
    <property type="project" value="UniProtKB-SubCell"/>
</dbReference>
<evidence type="ECO:0000256" key="5">
    <source>
        <dbReference type="ARBA" id="ARBA00023237"/>
    </source>
</evidence>
<proteinExistence type="inferred from homology"/>
<accession>A0AAW8JHQ9</accession>
<dbReference type="RefSeq" id="WP_308982197.1">
    <property type="nucleotide sequence ID" value="NZ_JAVIDL010000060.1"/>
</dbReference>
<keyword evidence="4" id="KW-0472">Membrane</keyword>
<evidence type="ECO:0000313" key="6">
    <source>
        <dbReference type="EMBL" id="MDQ8937239.1"/>
    </source>
</evidence>
<dbReference type="EMBL" id="JAVIDL010000060">
    <property type="protein sequence ID" value="MDQ8937239.1"/>
    <property type="molecule type" value="Genomic_DNA"/>
</dbReference>
<reference evidence="6" key="1">
    <citation type="submission" date="2023-08" db="EMBL/GenBank/DDBJ databases">
        <title>Emergence of clinically-relevant ST2 carbapenem-resistant Acinetobacter baumannii strains in hospital sewages in Zhejiang, East of China.</title>
        <authorList>
            <person name="Kaichao C."/>
            <person name="Zhang R."/>
        </authorList>
    </citation>
    <scope>NUCLEOTIDE SEQUENCE</scope>
    <source>
        <strain evidence="6">M-RB-37</strain>
    </source>
</reference>
<dbReference type="InterPro" id="IPR010583">
    <property type="entry name" value="MipA"/>
</dbReference>
<dbReference type="PANTHER" id="PTHR38776:SF1">
    <property type="entry name" value="MLTA-INTERACTING PROTEIN-RELATED"/>
    <property type="match status" value="1"/>
</dbReference>
<dbReference type="PANTHER" id="PTHR38776">
    <property type="entry name" value="MLTA-INTERACTING PROTEIN-RELATED"/>
    <property type="match status" value="1"/>
</dbReference>
<keyword evidence="5" id="KW-0998">Cell outer membrane</keyword>
<dbReference type="Pfam" id="PF06629">
    <property type="entry name" value="MipA"/>
    <property type="match status" value="1"/>
</dbReference>
<gene>
    <name evidence="6" type="ORF">RFH47_16115</name>
</gene>
<evidence type="ECO:0000256" key="2">
    <source>
        <dbReference type="ARBA" id="ARBA00005722"/>
    </source>
</evidence>
<comment type="similarity">
    <text evidence="2">Belongs to the MipA/OmpV family.</text>
</comment>
<dbReference type="AlphaFoldDB" id="A0AAW8JHQ9"/>
<dbReference type="Proteomes" id="UP001243844">
    <property type="component" value="Unassembled WGS sequence"/>
</dbReference>
<keyword evidence="3" id="KW-0732">Signal</keyword>
<name>A0AAW8JHQ9_9GAMM</name>
<evidence type="ECO:0000313" key="7">
    <source>
        <dbReference type="Proteomes" id="UP001243844"/>
    </source>
</evidence>
<organism evidence="6 7">
    <name type="scientific">Acinetobacter rudis</name>
    <dbReference type="NCBI Taxonomy" id="632955"/>
    <lineage>
        <taxon>Bacteria</taxon>
        <taxon>Pseudomonadati</taxon>
        <taxon>Pseudomonadota</taxon>
        <taxon>Gammaproteobacteria</taxon>
        <taxon>Moraxellales</taxon>
        <taxon>Moraxellaceae</taxon>
        <taxon>Acinetobacter</taxon>
    </lineage>
</organism>
<evidence type="ECO:0000256" key="3">
    <source>
        <dbReference type="ARBA" id="ARBA00022729"/>
    </source>
</evidence>
<evidence type="ECO:0000256" key="1">
    <source>
        <dbReference type="ARBA" id="ARBA00004442"/>
    </source>
</evidence>